<dbReference type="EMBL" id="LAVV01004189">
    <property type="protein sequence ID" value="KNZ61633.1"/>
    <property type="molecule type" value="Genomic_DNA"/>
</dbReference>
<dbReference type="Proteomes" id="UP000037035">
    <property type="component" value="Unassembled WGS sequence"/>
</dbReference>
<proteinExistence type="predicted"/>
<sequence length="53" mass="6112">MQDFNQHARNVAWADTPLMSLYQHGLKEKTQLSLVMSNIEFNSLQSMQAMAQK</sequence>
<accession>A0A0L6VLI6</accession>
<dbReference type="VEuPathDB" id="FungiDB:VP01_13771g1"/>
<feature type="non-terminal residue" evidence="1">
    <location>
        <position position="53"/>
    </location>
</feature>
<dbReference type="OrthoDB" id="1432677at2759"/>
<keyword evidence="2" id="KW-1185">Reference proteome</keyword>
<evidence type="ECO:0000313" key="1">
    <source>
        <dbReference type="EMBL" id="KNZ61633.1"/>
    </source>
</evidence>
<comment type="caution">
    <text evidence="1">The sequence shown here is derived from an EMBL/GenBank/DDBJ whole genome shotgun (WGS) entry which is preliminary data.</text>
</comment>
<gene>
    <name evidence="1" type="ORF">VP01_13771g1</name>
</gene>
<dbReference type="AlphaFoldDB" id="A0A0L6VLI6"/>
<protein>
    <submittedName>
        <fullName evidence="1">Uncharacterized protein</fullName>
    </submittedName>
</protein>
<evidence type="ECO:0000313" key="2">
    <source>
        <dbReference type="Proteomes" id="UP000037035"/>
    </source>
</evidence>
<name>A0A0L6VLI6_9BASI</name>
<reference evidence="1 2" key="1">
    <citation type="submission" date="2015-08" db="EMBL/GenBank/DDBJ databases">
        <title>Next Generation Sequencing and Analysis of the Genome of Puccinia sorghi L Schw, the Causal Agent of Maize Common Rust.</title>
        <authorList>
            <person name="Rochi L."/>
            <person name="Burguener G."/>
            <person name="Darino M."/>
            <person name="Turjanski A."/>
            <person name="Kreff E."/>
            <person name="Dieguez M.J."/>
            <person name="Sacco F."/>
        </authorList>
    </citation>
    <scope>NUCLEOTIDE SEQUENCE [LARGE SCALE GENOMIC DNA]</scope>
    <source>
        <strain evidence="1 2">RO10H11247</strain>
    </source>
</reference>
<organism evidence="1 2">
    <name type="scientific">Puccinia sorghi</name>
    <dbReference type="NCBI Taxonomy" id="27349"/>
    <lineage>
        <taxon>Eukaryota</taxon>
        <taxon>Fungi</taxon>
        <taxon>Dikarya</taxon>
        <taxon>Basidiomycota</taxon>
        <taxon>Pucciniomycotina</taxon>
        <taxon>Pucciniomycetes</taxon>
        <taxon>Pucciniales</taxon>
        <taxon>Pucciniaceae</taxon>
        <taxon>Puccinia</taxon>
    </lineage>
</organism>